<dbReference type="PANTHER" id="PTHR44858">
    <property type="entry name" value="TETRATRICOPEPTIDE REPEAT PROTEIN 6"/>
    <property type="match status" value="1"/>
</dbReference>
<evidence type="ECO:0000313" key="5">
    <source>
        <dbReference type="EMBL" id="MDC0681320.1"/>
    </source>
</evidence>
<name>A0ABT5C4H1_9BACT</name>
<organism evidence="5 6">
    <name type="scientific">Sorangium atrum</name>
    <dbReference type="NCBI Taxonomy" id="2995308"/>
    <lineage>
        <taxon>Bacteria</taxon>
        <taxon>Pseudomonadati</taxon>
        <taxon>Myxococcota</taxon>
        <taxon>Polyangia</taxon>
        <taxon>Polyangiales</taxon>
        <taxon>Polyangiaceae</taxon>
        <taxon>Sorangium</taxon>
    </lineage>
</organism>
<dbReference type="PROSITE" id="PS50005">
    <property type="entry name" value="TPR"/>
    <property type="match status" value="2"/>
</dbReference>
<comment type="caution">
    <text evidence="5">The sequence shown here is derived from an EMBL/GenBank/DDBJ whole genome shotgun (WGS) entry which is preliminary data.</text>
</comment>
<dbReference type="RefSeq" id="WP_272098360.1">
    <property type="nucleotide sequence ID" value="NZ_JAQNDK010000003.1"/>
</dbReference>
<feature type="repeat" description="TPR" evidence="3">
    <location>
        <begin position="104"/>
        <end position="137"/>
    </location>
</feature>
<evidence type="ECO:0000256" key="4">
    <source>
        <dbReference type="SAM" id="MobiDB-lite"/>
    </source>
</evidence>
<dbReference type="InterPro" id="IPR019734">
    <property type="entry name" value="TPR_rpt"/>
</dbReference>
<reference evidence="5 6" key="1">
    <citation type="submission" date="2023-01" db="EMBL/GenBank/DDBJ databases">
        <title>Minimal conservation of predation-associated metabolite biosynthetic gene clusters underscores biosynthetic potential of Myxococcota including descriptions for ten novel species: Archangium lansinium sp. nov., Myxococcus landrumus sp. nov., Nannocystis bai.</title>
        <authorList>
            <person name="Ahearne A."/>
            <person name="Stevens C."/>
            <person name="Dowd S."/>
        </authorList>
    </citation>
    <scope>NUCLEOTIDE SEQUENCE [LARGE SCALE GENOMIC DNA]</scope>
    <source>
        <strain evidence="5 6">WIWO2</strain>
    </source>
</reference>
<evidence type="ECO:0000256" key="1">
    <source>
        <dbReference type="ARBA" id="ARBA00022737"/>
    </source>
</evidence>
<dbReference type="InterPro" id="IPR011990">
    <property type="entry name" value="TPR-like_helical_dom_sf"/>
</dbReference>
<dbReference type="SUPFAM" id="SSF48452">
    <property type="entry name" value="TPR-like"/>
    <property type="match status" value="2"/>
</dbReference>
<dbReference type="PANTHER" id="PTHR44858:SF1">
    <property type="entry name" value="UDP-N-ACETYLGLUCOSAMINE--PEPTIDE N-ACETYLGLUCOSAMINYLTRANSFERASE SPINDLY-RELATED"/>
    <property type="match status" value="1"/>
</dbReference>
<dbReference type="Proteomes" id="UP001217485">
    <property type="component" value="Unassembled WGS sequence"/>
</dbReference>
<dbReference type="SMART" id="SM00028">
    <property type="entry name" value="TPR"/>
    <property type="match status" value="6"/>
</dbReference>
<keyword evidence="2 3" id="KW-0802">TPR repeat</keyword>
<dbReference type="EMBL" id="JAQNDK010000003">
    <property type="protein sequence ID" value="MDC0681320.1"/>
    <property type="molecule type" value="Genomic_DNA"/>
</dbReference>
<evidence type="ECO:0000256" key="2">
    <source>
        <dbReference type="ARBA" id="ARBA00022803"/>
    </source>
</evidence>
<feature type="region of interest" description="Disordered" evidence="4">
    <location>
        <begin position="49"/>
        <end position="69"/>
    </location>
</feature>
<accession>A0ABT5C4H1</accession>
<dbReference type="InterPro" id="IPR050498">
    <property type="entry name" value="Ycf3"/>
</dbReference>
<keyword evidence="6" id="KW-1185">Reference proteome</keyword>
<keyword evidence="1" id="KW-0677">Repeat</keyword>
<dbReference type="Pfam" id="PF13414">
    <property type="entry name" value="TPR_11"/>
    <property type="match status" value="1"/>
</dbReference>
<feature type="repeat" description="TPR" evidence="3">
    <location>
        <begin position="70"/>
        <end position="103"/>
    </location>
</feature>
<evidence type="ECO:0000313" key="6">
    <source>
        <dbReference type="Proteomes" id="UP001217485"/>
    </source>
</evidence>
<dbReference type="Pfam" id="PF13432">
    <property type="entry name" value="TPR_16"/>
    <property type="match status" value="1"/>
</dbReference>
<gene>
    <name evidence="5" type="ORF">POL72_26505</name>
</gene>
<evidence type="ECO:0000256" key="3">
    <source>
        <dbReference type="PROSITE-ProRule" id="PRU00339"/>
    </source>
</evidence>
<dbReference type="Gene3D" id="1.25.40.10">
    <property type="entry name" value="Tetratricopeptide repeat domain"/>
    <property type="match status" value="4"/>
</dbReference>
<sequence>MNERWFTRAVWTAAATAMTTTARPAAQRVLAAAALAACVAACGGAQEPQRDPLLADPPEGSDAAASKGASSTALDRGIAYIKNEKYEEAKQHLLQAIEHEPGSAEAHYYLGLANEKTNDRAGAEASYKKALASDPKLEAAALNLAALYLDEPPRPDDAIAVLSKAIEQAPDRAALHQNLAYAYGLKGDVANASKHYEAALKAEDTAATRFAYGAMLFEAKVLDRAAAELKKALAATGDDVATIATIGRMLGPAKAYADCVAAFDRAIKLKPEAEFHVRRGTCRHELGDEPGARADYQAAIKVDPRFAAAHYYLGLSFLAERKPQSAIAALTEAGKHGGDTEIGKRARAKVKELSARLK</sequence>
<proteinExistence type="predicted"/>
<protein>
    <submittedName>
        <fullName evidence="5">Tetratricopeptide repeat protein</fullName>
    </submittedName>
</protein>
<dbReference type="Pfam" id="PF13181">
    <property type="entry name" value="TPR_8"/>
    <property type="match status" value="1"/>
</dbReference>